<protein>
    <submittedName>
        <fullName evidence="1">Glycosyltransferase family 1 protein</fullName>
    </submittedName>
</protein>
<dbReference type="Pfam" id="PF13439">
    <property type="entry name" value="Glyco_transf_4"/>
    <property type="match status" value="1"/>
</dbReference>
<dbReference type="Proteomes" id="UP000286260">
    <property type="component" value="Unassembled WGS sequence"/>
</dbReference>
<keyword evidence="1" id="KW-0808">Transferase</keyword>
<dbReference type="PANTHER" id="PTHR45947">
    <property type="entry name" value="SULFOQUINOVOSYL TRANSFERASE SQD2"/>
    <property type="match status" value="1"/>
</dbReference>
<organism evidence="1 2">
    <name type="scientific">Parabacteroides merdae</name>
    <dbReference type="NCBI Taxonomy" id="46503"/>
    <lineage>
        <taxon>Bacteria</taxon>
        <taxon>Pseudomonadati</taxon>
        <taxon>Bacteroidota</taxon>
        <taxon>Bacteroidia</taxon>
        <taxon>Bacteroidales</taxon>
        <taxon>Tannerellaceae</taxon>
        <taxon>Parabacteroides</taxon>
    </lineage>
</organism>
<dbReference type="InterPro" id="IPR001296">
    <property type="entry name" value="Glyco_trans_1"/>
</dbReference>
<dbReference type="PANTHER" id="PTHR45947:SF3">
    <property type="entry name" value="SULFOQUINOVOSYL TRANSFERASE SQD2"/>
    <property type="match status" value="1"/>
</dbReference>
<accession>A0A3R6CD47</accession>
<dbReference type="CDD" id="cd03801">
    <property type="entry name" value="GT4_PimA-like"/>
    <property type="match status" value="1"/>
</dbReference>
<proteinExistence type="predicted"/>
<sequence>MKVLMFGWEFPPKIYGGLAVASYGITKGLSLQNDVETTFCLPKPTGEEESFLNIIGMNQVPVVWRDVNYDYLKSRLPNYMTPEQYYAFRDHIYADFSYLNVNDLGCMEFAGGYPANLHDEINNFSIIAGVVARQQQFDIIHAHDWLTYPAGVHAKMVSGKPLCIHVHATDFDRSRGKVNPTVYATEKNGMDYADCIMCVSELTRQTVIREYHQDPRKCFAMHNAVYPLSQELLDIPRPEHKKEKVVTFLGRITMQKGPEYFVEAAALVLKRTRNIRFIMAGSGDMLDAMINLAAERGIADRFHFPGFQRGRQVYEAYKNSDVFVMPSVSEPFGIAPLEAMQCGTPSIISKQSGCGEILDKVIKTDYWDIHAMADAIYSICTNPSLFEYLQVEGKKEVDGITWEKVGLRIRALYENVLKNYGK</sequence>
<dbReference type="SUPFAM" id="SSF53756">
    <property type="entry name" value="UDP-Glycosyltransferase/glycogen phosphorylase"/>
    <property type="match status" value="1"/>
</dbReference>
<dbReference type="Gene3D" id="3.40.50.2000">
    <property type="entry name" value="Glycogen Phosphorylase B"/>
    <property type="match status" value="2"/>
</dbReference>
<dbReference type="InterPro" id="IPR050194">
    <property type="entry name" value="Glycosyltransferase_grp1"/>
</dbReference>
<gene>
    <name evidence="1" type="ORF">DW828_00950</name>
</gene>
<name>A0A3R6CD47_9BACT</name>
<dbReference type="GO" id="GO:0016758">
    <property type="term" value="F:hexosyltransferase activity"/>
    <property type="evidence" value="ECO:0007669"/>
    <property type="project" value="TreeGrafter"/>
</dbReference>
<dbReference type="AlphaFoldDB" id="A0A3R6CD47"/>
<reference evidence="1 2" key="1">
    <citation type="submission" date="2018-08" db="EMBL/GenBank/DDBJ databases">
        <title>A genome reference for cultivated species of the human gut microbiota.</title>
        <authorList>
            <person name="Zou Y."/>
            <person name="Xue W."/>
            <person name="Luo G."/>
        </authorList>
    </citation>
    <scope>NUCLEOTIDE SEQUENCE [LARGE SCALE GENOMIC DNA]</scope>
    <source>
        <strain evidence="1 2">AM34-17</strain>
    </source>
</reference>
<dbReference type="EMBL" id="QSII01000001">
    <property type="protein sequence ID" value="RHC90347.1"/>
    <property type="molecule type" value="Genomic_DNA"/>
</dbReference>
<comment type="caution">
    <text evidence="1">The sequence shown here is derived from an EMBL/GenBank/DDBJ whole genome shotgun (WGS) entry which is preliminary data.</text>
</comment>
<evidence type="ECO:0000313" key="1">
    <source>
        <dbReference type="EMBL" id="RHC90347.1"/>
    </source>
</evidence>
<evidence type="ECO:0000313" key="2">
    <source>
        <dbReference type="Proteomes" id="UP000286260"/>
    </source>
</evidence>
<dbReference type="RefSeq" id="WP_119215525.1">
    <property type="nucleotide sequence ID" value="NZ_CP081901.1"/>
</dbReference>
<dbReference type="InterPro" id="IPR028098">
    <property type="entry name" value="Glyco_trans_4-like_N"/>
</dbReference>
<dbReference type="Pfam" id="PF00534">
    <property type="entry name" value="Glycos_transf_1"/>
    <property type="match status" value="1"/>
</dbReference>